<dbReference type="SUPFAM" id="SSF54523">
    <property type="entry name" value="Pili subunits"/>
    <property type="match status" value="1"/>
</dbReference>
<dbReference type="InterPro" id="IPR045584">
    <property type="entry name" value="Pilin-like"/>
</dbReference>
<organism evidence="2 3">
    <name type="scientific">Rariglobus hedericola</name>
    <dbReference type="NCBI Taxonomy" id="2597822"/>
    <lineage>
        <taxon>Bacteria</taxon>
        <taxon>Pseudomonadati</taxon>
        <taxon>Verrucomicrobiota</taxon>
        <taxon>Opitutia</taxon>
        <taxon>Opitutales</taxon>
        <taxon>Opitutaceae</taxon>
        <taxon>Rariglobus</taxon>
    </lineage>
</organism>
<keyword evidence="1" id="KW-0472">Membrane</keyword>
<evidence type="ECO:0000256" key="1">
    <source>
        <dbReference type="SAM" id="Phobius"/>
    </source>
</evidence>
<reference evidence="2 3" key="1">
    <citation type="submission" date="2019-07" db="EMBL/GenBank/DDBJ databases">
        <title>Description of 53C-WASEF.</title>
        <authorList>
            <person name="Pitt A."/>
            <person name="Hahn M.W."/>
        </authorList>
    </citation>
    <scope>NUCLEOTIDE SEQUENCE [LARGE SCALE GENOMIC DNA]</scope>
    <source>
        <strain evidence="2 3">53C-WASEF</strain>
    </source>
</reference>
<dbReference type="OrthoDB" id="8851040at2"/>
<name>A0A556QMI3_9BACT</name>
<dbReference type="Pfam" id="PF07963">
    <property type="entry name" value="N_methyl"/>
    <property type="match status" value="1"/>
</dbReference>
<keyword evidence="3" id="KW-1185">Reference proteome</keyword>
<comment type="caution">
    <text evidence="2">The sequence shown here is derived from an EMBL/GenBank/DDBJ whole genome shotgun (WGS) entry which is preliminary data.</text>
</comment>
<protein>
    <submittedName>
        <fullName evidence="2">Type II secretion system protein</fullName>
    </submittedName>
</protein>
<keyword evidence="1" id="KW-0812">Transmembrane</keyword>
<dbReference type="AlphaFoldDB" id="A0A556QMI3"/>
<feature type="transmembrane region" description="Helical" evidence="1">
    <location>
        <begin position="21"/>
        <end position="39"/>
    </location>
</feature>
<dbReference type="Proteomes" id="UP000315648">
    <property type="component" value="Unassembled WGS sequence"/>
</dbReference>
<dbReference type="InterPro" id="IPR012902">
    <property type="entry name" value="N_methyl_site"/>
</dbReference>
<sequence length="238" mass="25531">MKPRRFSMQRSNYRGFTLIELLVVIGLISLLAAGIGISMRNGNPTSALRAGQGSLVSLLSGARGQAALNQSDAMIVVDVTNAGNDDFLRSLQVVVRAGSGLDEWRAVGDPIMLPQGIYVVPPSSPAVLTLTGWSANRQSKGFQPLATSLAERSYDAVNYQYYPTGAFASKTYLKFQVFSSLGKTTGEGTILVTSGRRTDATTITLDNPDFIRGVFVSRYGVPTLINEAQTFDLVTVTP</sequence>
<evidence type="ECO:0000313" key="3">
    <source>
        <dbReference type="Proteomes" id="UP000315648"/>
    </source>
</evidence>
<keyword evidence="1" id="KW-1133">Transmembrane helix</keyword>
<evidence type="ECO:0000313" key="2">
    <source>
        <dbReference type="EMBL" id="TSJ77859.1"/>
    </source>
</evidence>
<gene>
    <name evidence="2" type="ORF">FPL22_00700</name>
</gene>
<dbReference type="NCBIfam" id="TIGR02532">
    <property type="entry name" value="IV_pilin_GFxxxE"/>
    <property type="match status" value="1"/>
</dbReference>
<dbReference type="PROSITE" id="PS00409">
    <property type="entry name" value="PROKAR_NTER_METHYL"/>
    <property type="match status" value="1"/>
</dbReference>
<proteinExistence type="predicted"/>
<dbReference type="EMBL" id="VMBG01000001">
    <property type="protein sequence ID" value="TSJ77859.1"/>
    <property type="molecule type" value="Genomic_DNA"/>
</dbReference>
<accession>A0A556QMI3</accession>